<sequence>MSKEPEKIFKSLDFTSISEKSLIPLLQNDNLKMMKFKYGSMFLNVLPEDLREDLTKYYLNNPDKPSILRGVNDNQISKWINKLDTSQDNTS</sequence>
<name>A0A397SZM4_9GLOM</name>
<evidence type="ECO:0000313" key="1">
    <source>
        <dbReference type="EMBL" id="RIA91518.1"/>
    </source>
</evidence>
<protein>
    <submittedName>
        <fullName evidence="1">Uncharacterized protein</fullName>
    </submittedName>
</protein>
<reference evidence="1 2" key="1">
    <citation type="submission" date="2018-06" db="EMBL/GenBank/DDBJ databases">
        <title>Comparative genomics reveals the genomic features of Rhizophagus irregularis, R. cerebriforme, R. diaphanum and Gigaspora rosea, and their symbiotic lifestyle signature.</title>
        <authorList>
            <person name="Morin E."/>
            <person name="San Clemente H."/>
            <person name="Chen E.C.H."/>
            <person name="De La Providencia I."/>
            <person name="Hainaut M."/>
            <person name="Kuo A."/>
            <person name="Kohler A."/>
            <person name="Murat C."/>
            <person name="Tang N."/>
            <person name="Roy S."/>
            <person name="Loubradou J."/>
            <person name="Henrissat B."/>
            <person name="Grigoriev I.V."/>
            <person name="Corradi N."/>
            <person name="Roux C."/>
            <person name="Martin F.M."/>
        </authorList>
    </citation>
    <scope>NUCLEOTIDE SEQUENCE [LARGE SCALE GENOMIC DNA]</scope>
    <source>
        <strain evidence="1 2">DAOM 227022</strain>
    </source>
</reference>
<dbReference type="AlphaFoldDB" id="A0A397SZM4"/>
<dbReference type="Proteomes" id="UP000265703">
    <property type="component" value="Unassembled WGS sequence"/>
</dbReference>
<organism evidence="1 2">
    <name type="scientific">Glomus cerebriforme</name>
    <dbReference type="NCBI Taxonomy" id="658196"/>
    <lineage>
        <taxon>Eukaryota</taxon>
        <taxon>Fungi</taxon>
        <taxon>Fungi incertae sedis</taxon>
        <taxon>Mucoromycota</taxon>
        <taxon>Glomeromycotina</taxon>
        <taxon>Glomeromycetes</taxon>
        <taxon>Glomerales</taxon>
        <taxon>Glomeraceae</taxon>
        <taxon>Glomus</taxon>
    </lineage>
</organism>
<evidence type="ECO:0000313" key="2">
    <source>
        <dbReference type="Proteomes" id="UP000265703"/>
    </source>
</evidence>
<proteinExistence type="predicted"/>
<accession>A0A397SZM4</accession>
<gene>
    <name evidence="1" type="ORF">C1645_821929</name>
</gene>
<comment type="caution">
    <text evidence="1">The sequence shown here is derived from an EMBL/GenBank/DDBJ whole genome shotgun (WGS) entry which is preliminary data.</text>
</comment>
<dbReference type="EMBL" id="QKYT01000150">
    <property type="protein sequence ID" value="RIA91518.1"/>
    <property type="molecule type" value="Genomic_DNA"/>
</dbReference>
<keyword evidence="2" id="KW-1185">Reference proteome</keyword>
<dbReference type="OrthoDB" id="10598530at2759"/>